<keyword evidence="4 11" id="KW-0812">Transmembrane</keyword>
<evidence type="ECO:0000313" key="14">
    <source>
        <dbReference type="EMBL" id="KAK4088606.1"/>
    </source>
</evidence>
<dbReference type="InterPro" id="IPR003593">
    <property type="entry name" value="AAA+_ATPase"/>
</dbReference>
<feature type="transmembrane region" description="Helical" evidence="11">
    <location>
        <begin position="1139"/>
        <end position="1159"/>
    </location>
</feature>
<evidence type="ECO:0008006" key="16">
    <source>
        <dbReference type="Google" id="ProtNLM"/>
    </source>
</evidence>
<comment type="caution">
    <text evidence="14">The sequence shown here is derived from an EMBL/GenBank/DDBJ whole genome shotgun (WGS) entry which is preliminary data.</text>
</comment>
<comment type="subcellular location">
    <subcellularLocation>
        <location evidence="1">Cell membrane</location>
        <topology evidence="1">Multi-pass membrane protein</topology>
    </subcellularLocation>
</comment>
<dbReference type="Pfam" id="PF00664">
    <property type="entry name" value="ABC_membrane"/>
    <property type="match status" value="2"/>
</dbReference>
<keyword evidence="8 11" id="KW-0472">Membrane</keyword>
<evidence type="ECO:0000259" key="12">
    <source>
        <dbReference type="PROSITE" id="PS50893"/>
    </source>
</evidence>
<reference evidence="14 15" key="1">
    <citation type="journal article" date="2024" name="Microbiol. Resour. Announc.">
        <title>Genome annotations for the ascomycete fungi Trichoderma harzianum, Trichoderma aggressivum, and Purpureocillium lilacinum.</title>
        <authorList>
            <person name="Beijen E.P.W."/>
            <person name="Ohm R.A."/>
        </authorList>
    </citation>
    <scope>NUCLEOTIDE SEQUENCE [LARGE SCALE GENOMIC DNA]</scope>
    <source>
        <strain evidence="14 15">CBS 150709</strain>
    </source>
</reference>
<feature type="domain" description="ABC transporter" evidence="12">
    <location>
        <begin position="1318"/>
        <end position="1559"/>
    </location>
</feature>
<dbReference type="InterPro" id="IPR003439">
    <property type="entry name" value="ABC_transporter-like_ATP-bd"/>
</dbReference>
<evidence type="ECO:0000256" key="2">
    <source>
        <dbReference type="ARBA" id="ARBA00022448"/>
    </source>
</evidence>
<feature type="region of interest" description="Disordered" evidence="10">
    <location>
        <begin position="1"/>
        <end position="23"/>
    </location>
</feature>
<dbReference type="Pfam" id="PF00005">
    <property type="entry name" value="ABC_tran"/>
    <property type="match status" value="2"/>
</dbReference>
<dbReference type="PROSITE" id="PS50929">
    <property type="entry name" value="ABC_TM1F"/>
    <property type="match status" value="2"/>
</dbReference>
<evidence type="ECO:0000256" key="5">
    <source>
        <dbReference type="ARBA" id="ARBA00022741"/>
    </source>
</evidence>
<feature type="compositionally biased region" description="Low complexity" evidence="10">
    <location>
        <begin position="939"/>
        <end position="948"/>
    </location>
</feature>
<feature type="transmembrane region" description="Helical" evidence="11">
    <location>
        <begin position="1253"/>
        <end position="1273"/>
    </location>
</feature>
<evidence type="ECO:0000256" key="3">
    <source>
        <dbReference type="ARBA" id="ARBA00022475"/>
    </source>
</evidence>
<feature type="domain" description="ABC transporter" evidence="12">
    <location>
        <begin position="707"/>
        <end position="935"/>
    </location>
</feature>
<evidence type="ECO:0000313" key="15">
    <source>
        <dbReference type="Proteomes" id="UP001287286"/>
    </source>
</evidence>
<dbReference type="PROSITE" id="PS00211">
    <property type="entry name" value="ABC_TRANSPORTER_1"/>
    <property type="match status" value="1"/>
</dbReference>
<keyword evidence="6" id="KW-0067">ATP-binding</keyword>
<feature type="transmembrane region" description="Helical" evidence="11">
    <location>
        <begin position="999"/>
        <end position="1022"/>
    </location>
</feature>
<organism evidence="14 15">
    <name type="scientific">Purpureocillium lilacinum</name>
    <name type="common">Paecilomyces lilacinus</name>
    <dbReference type="NCBI Taxonomy" id="33203"/>
    <lineage>
        <taxon>Eukaryota</taxon>
        <taxon>Fungi</taxon>
        <taxon>Dikarya</taxon>
        <taxon>Ascomycota</taxon>
        <taxon>Pezizomycotina</taxon>
        <taxon>Sordariomycetes</taxon>
        <taxon>Hypocreomycetidae</taxon>
        <taxon>Hypocreales</taxon>
        <taxon>Ophiocordycipitaceae</taxon>
        <taxon>Purpureocillium</taxon>
    </lineage>
</organism>
<dbReference type="Pfam" id="PF24357">
    <property type="entry name" value="TMD0_ABC"/>
    <property type="match status" value="1"/>
</dbReference>
<dbReference type="CDD" id="cd18580">
    <property type="entry name" value="ABC_6TM_ABCC_D2"/>
    <property type="match status" value="1"/>
</dbReference>
<proteinExistence type="predicted"/>
<feature type="transmembrane region" description="Helical" evidence="11">
    <location>
        <begin position="1042"/>
        <end position="1064"/>
    </location>
</feature>
<keyword evidence="5" id="KW-0547">Nucleotide-binding</keyword>
<feature type="domain" description="ABC transmembrane type-1" evidence="13">
    <location>
        <begin position="1015"/>
        <end position="1281"/>
    </location>
</feature>
<dbReference type="SUPFAM" id="SSF52540">
    <property type="entry name" value="P-loop containing nucleoside triphosphate hydrolases"/>
    <property type="match status" value="2"/>
</dbReference>
<feature type="transmembrane region" description="Helical" evidence="11">
    <location>
        <begin position="418"/>
        <end position="435"/>
    </location>
</feature>
<name>A0ABR0BXV1_PURLI</name>
<keyword evidence="3" id="KW-1003">Cell membrane</keyword>
<dbReference type="InterPro" id="IPR027417">
    <property type="entry name" value="P-loop_NTPase"/>
</dbReference>
<dbReference type="Gene3D" id="3.40.50.300">
    <property type="entry name" value="P-loop containing nucleotide triphosphate hydrolases"/>
    <property type="match status" value="2"/>
</dbReference>
<evidence type="ECO:0000256" key="7">
    <source>
        <dbReference type="ARBA" id="ARBA00022989"/>
    </source>
</evidence>
<dbReference type="EMBL" id="JAWRVI010000024">
    <property type="protein sequence ID" value="KAK4088606.1"/>
    <property type="molecule type" value="Genomic_DNA"/>
</dbReference>
<accession>A0ABR0BXV1</accession>
<dbReference type="SUPFAM" id="SSF90123">
    <property type="entry name" value="ABC transporter transmembrane region"/>
    <property type="match status" value="2"/>
</dbReference>
<dbReference type="InterPro" id="IPR056227">
    <property type="entry name" value="TMD0_ABC"/>
</dbReference>
<keyword evidence="15" id="KW-1185">Reference proteome</keyword>
<dbReference type="InterPro" id="IPR044746">
    <property type="entry name" value="ABCC_6TM_D1"/>
</dbReference>
<feature type="transmembrane region" description="Helical" evidence="11">
    <location>
        <begin position="503"/>
        <end position="531"/>
    </location>
</feature>
<evidence type="ECO:0000256" key="8">
    <source>
        <dbReference type="ARBA" id="ARBA00023136"/>
    </source>
</evidence>
<evidence type="ECO:0000259" key="13">
    <source>
        <dbReference type="PROSITE" id="PS50929"/>
    </source>
</evidence>
<evidence type="ECO:0000256" key="10">
    <source>
        <dbReference type="SAM" id="MobiDB-lite"/>
    </source>
</evidence>
<evidence type="ECO:0000256" key="4">
    <source>
        <dbReference type="ARBA" id="ARBA00022692"/>
    </source>
</evidence>
<feature type="domain" description="ABC transmembrane type-1" evidence="13">
    <location>
        <begin position="388"/>
        <end position="662"/>
    </location>
</feature>
<feature type="transmembrane region" description="Helical" evidence="11">
    <location>
        <begin position="1223"/>
        <end position="1247"/>
    </location>
</feature>
<feature type="transmembrane region" description="Helical" evidence="11">
    <location>
        <begin position="603"/>
        <end position="624"/>
    </location>
</feature>
<dbReference type="InterPro" id="IPR017871">
    <property type="entry name" value="ABC_transporter-like_CS"/>
</dbReference>
<dbReference type="PANTHER" id="PTHR24223:SF399">
    <property type="entry name" value="ABC TRANSPORTER ATNG"/>
    <property type="match status" value="1"/>
</dbReference>
<feature type="transmembrane region" description="Helical" evidence="11">
    <location>
        <begin position="139"/>
        <end position="160"/>
    </location>
</feature>
<protein>
    <recommendedName>
        <fullName evidence="16">ABC multidrug transporter</fullName>
    </recommendedName>
</protein>
<feature type="transmembrane region" description="Helical" evidence="11">
    <location>
        <begin position="207"/>
        <end position="227"/>
    </location>
</feature>
<keyword evidence="9" id="KW-0325">Glycoprotein</keyword>
<sequence length="1562" mass="170840">MPCLTQSCTAGQPTTWHSKSAPAPHQRCRLAVAADAIHRLQNSGQPEREGPGQIDQPTADGQTKTESPVAPARNYWREVCCKFFPAGAFVAIAVRSQPRDIISRIASLSPGMDGCESAFGPAAGPCSGRFDLTLLFEQYFLSIIPSALLLVAIPPRLVALSRQGTKVHQSSLAVLKLACCVLLGALQLSLAVLWARHSDEWSPVQRAATAASSLGVVAALALAILNSRDHPRSVRPSSLISLYLVASIALDIVQCRTLWLLGDGVRNTAQVFTAITACKVAMLVLETRTKRGALLLKWQHAGPEATSGIINRLFFWWLNRLMTSGYRGNLSISSLYDLDDELVSEPLLDRLRLYWRINKNKGDSKYPLVWALLHAVRGAILVCVVPRLCFSALKLAEPFLLLRVVQYMDDTREEKPEMGYFLIVATGLVYMGRAFAKTFYEHKQHRYMTMIRGALSALIMYETTDLDNAAKGSSTVTLMTSDASRVADSFDALHEIWASILELFFGIWLLQIQLGFGSIGPLIVVAVSYFLMKMLSARMPPAQKLFSGAIEKRVSTTSSILGSMKEVKMLGLVGSWLDKIQGLMVRELACASRMRTLVTYMNVFANIPSFLAPMSAFGIAIVASGLGSSELSVDKIFTSLAIISLISGPLAKLLYTVPSVVRSLASFDRLQEFLDKVDKARSLRSEPSDGEAAPYKDDVVVPVGNSIVVEHASFRFNVAEDPVLRDINLRIPHGSFAIVAGKVGSGKSTLLNALLGELNTSGNVYIESLDQGIAYCAQTPWLVNATIQQNIIAQSSMDQEWYDTVVSACALDVDFADLPRGDRSLVGTKGISLSGGQKHRVALARAIYAKRMVLFVDDVLSGLDWATQAHVWTRVFGPQGLLRRSQSTVILATHYVKKIQDADTVILLEDGAIALQESPESIGQMGQFTRLVSDKNTQTSSDSTPSDSNGDVDATTKTAGDTKTAKSKKARSGDEDSELAIRKNGDSALYAYYFKHIGWAYGLSCFLSGFISPCSNLAANIWMKTWAEANESRSHVNTGFYYGIYSGLEIFNTVMIGFDIWYILAKVTLRATRGVHLDLLQTVMGAPLSFFTGTDTGDILNSKDMQFVDMSMPVALLTTWFGFRSVIMNAVLVLPGSSYLSIAIPFTLIFVYFIQKFYLRTSRQLRHHELQASAPLNTHLLETIDGLATIRAFGWRATYRKSALGLLDDSQKPHYLLFCIQRWLTLVLDLYVAVLAVFLVALGVLLPDSSTKGAMALALLNILGLGSSLANLVSSWTSLETSLGALARIRDFEIETPQEIEPSQPEKTDAEWPSRGEIEFCDATASYDSGFDSLLAIDHVSLKIRAGEKVAICGRTGSGKSSMLLTLFRLLELDSGSIIIDGLDVAHIPQNKVRQSLISVPQEPTLFPGTVRSNLWLADDDDSSAPSDDELRNALETVELWDAIASQSEGLNTDISTVSLSQGQKQLLCLCRAVLRRKTSAVLVLDEAMSAVDGHTEQVMVRVLESEFAEHTVVSVAHRLNTVRKFDRVVVLEGGRVVEVGEPEGLLEKPDGKLRALWNSQG</sequence>
<dbReference type="Proteomes" id="UP001287286">
    <property type="component" value="Unassembled WGS sequence"/>
</dbReference>
<dbReference type="PANTHER" id="PTHR24223">
    <property type="entry name" value="ATP-BINDING CASSETTE SUB-FAMILY C"/>
    <property type="match status" value="1"/>
</dbReference>
<gene>
    <name evidence="14" type="ORF">Purlil1_7157</name>
</gene>
<evidence type="ECO:0000256" key="11">
    <source>
        <dbReference type="SAM" id="Phobius"/>
    </source>
</evidence>
<evidence type="ECO:0000256" key="1">
    <source>
        <dbReference type="ARBA" id="ARBA00004651"/>
    </source>
</evidence>
<feature type="compositionally biased region" description="Polar residues" evidence="10">
    <location>
        <begin position="1"/>
        <end position="18"/>
    </location>
</feature>
<dbReference type="CDD" id="cd03250">
    <property type="entry name" value="ABCC_MRP_domain1"/>
    <property type="match status" value="1"/>
</dbReference>
<feature type="region of interest" description="Disordered" evidence="10">
    <location>
        <begin position="934"/>
        <end position="977"/>
    </location>
</feature>
<dbReference type="Gene3D" id="1.20.1560.10">
    <property type="entry name" value="ABC transporter type 1, transmembrane domain"/>
    <property type="match status" value="2"/>
</dbReference>
<feature type="compositionally biased region" description="Polar residues" evidence="10">
    <location>
        <begin position="55"/>
        <end position="66"/>
    </location>
</feature>
<dbReference type="InterPro" id="IPR050173">
    <property type="entry name" value="ABC_transporter_C-like"/>
</dbReference>
<evidence type="ECO:0000256" key="6">
    <source>
        <dbReference type="ARBA" id="ARBA00022840"/>
    </source>
</evidence>
<feature type="region of interest" description="Disordered" evidence="10">
    <location>
        <begin position="42"/>
        <end position="69"/>
    </location>
</feature>
<evidence type="ECO:0000256" key="9">
    <source>
        <dbReference type="ARBA" id="ARBA00023180"/>
    </source>
</evidence>
<dbReference type="InterPro" id="IPR036640">
    <property type="entry name" value="ABC1_TM_sf"/>
</dbReference>
<dbReference type="InterPro" id="IPR044726">
    <property type="entry name" value="ABCC_6TM_D2"/>
</dbReference>
<feature type="transmembrane region" description="Helical" evidence="11">
    <location>
        <begin position="636"/>
        <end position="655"/>
    </location>
</feature>
<keyword evidence="2" id="KW-0813">Transport</keyword>
<keyword evidence="7 11" id="KW-1133">Transmembrane helix</keyword>
<feature type="transmembrane region" description="Helical" evidence="11">
    <location>
        <begin position="172"/>
        <end position="195"/>
    </location>
</feature>
<dbReference type="PROSITE" id="PS50893">
    <property type="entry name" value="ABC_TRANSPORTER_2"/>
    <property type="match status" value="2"/>
</dbReference>
<dbReference type="InterPro" id="IPR011527">
    <property type="entry name" value="ABC1_TM_dom"/>
</dbReference>
<dbReference type="SMART" id="SM00382">
    <property type="entry name" value="AAA"/>
    <property type="match status" value="2"/>
</dbReference>
<dbReference type="CDD" id="cd18579">
    <property type="entry name" value="ABC_6TM_ABCC_D1"/>
    <property type="match status" value="1"/>
</dbReference>